<feature type="domain" description="Response regulatory" evidence="3">
    <location>
        <begin position="2"/>
        <end position="95"/>
    </location>
</feature>
<sequence>MNILIVDDQKFVREAIKSDLVETRFEHDFQMFEAEDANQGIETIVATEGNIDLLILDLKMNNSDGMEVINFLSVHPCYSNIPLAVLALRINGLLG</sequence>
<dbReference type="PANTHER" id="PTHR44591:SF3">
    <property type="entry name" value="RESPONSE REGULATORY DOMAIN-CONTAINING PROTEIN"/>
    <property type="match status" value="1"/>
</dbReference>
<keyword evidence="5" id="KW-1185">Reference proteome</keyword>
<dbReference type="InterPro" id="IPR011006">
    <property type="entry name" value="CheY-like_superfamily"/>
</dbReference>
<proteinExistence type="predicted"/>
<name>A0ABY1HC93_9GAMM</name>
<dbReference type="InterPro" id="IPR050595">
    <property type="entry name" value="Bact_response_regulator"/>
</dbReference>
<dbReference type="EMBL" id="FPLJ01000020">
    <property type="protein sequence ID" value="SGY84649.1"/>
    <property type="molecule type" value="Genomic_DNA"/>
</dbReference>
<dbReference type="RefSeq" id="WP_244534115.1">
    <property type="nucleotide sequence ID" value="NZ_CAWRCN010000054.1"/>
</dbReference>
<dbReference type="Proteomes" id="UP000182660">
    <property type="component" value="Unassembled WGS sequence"/>
</dbReference>
<evidence type="ECO:0000256" key="2">
    <source>
        <dbReference type="PROSITE-ProRule" id="PRU00169"/>
    </source>
</evidence>
<gene>
    <name evidence="4" type="ORF">MT2528_0683</name>
</gene>
<dbReference type="Pfam" id="PF00072">
    <property type="entry name" value="Response_reg"/>
    <property type="match status" value="1"/>
</dbReference>
<dbReference type="SUPFAM" id="SSF52172">
    <property type="entry name" value="CheY-like"/>
    <property type="match status" value="1"/>
</dbReference>
<dbReference type="PROSITE" id="PS50110">
    <property type="entry name" value="RESPONSE_REGULATORY"/>
    <property type="match status" value="1"/>
</dbReference>
<dbReference type="Gene3D" id="3.40.50.2300">
    <property type="match status" value="1"/>
</dbReference>
<feature type="modified residue" description="4-aspartylphosphate" evidence="2">
    <location>
        <position position="57"/>
    </location>
</feature>
<reference evidence="4 5" key="1">
    <citation type="submission" date="2016-11" db="EMBL/GenBank/DDBJ databases">
        <authorList>
            <person name="Klemetsen T."/>
        </authorList>
    </citation>
    <scope>NUCLEOTIDE SEQUENCE [LARGE SCALE GENOMIC DNA]</scope>
    <source>
        <strain evidence="4">MT 2528</strain>
    </source>
</reference>
<evidence type="ECO:0000313" key="4">
    <source>
        <dbReference type="EMBL" id="SGY84649.1"/>
    </source>
</evidence>
<protein>
    <recommendedName>
        <fullName evidence="3">Response regulatory domain-containing protein</fullName>
    </recommendedName>
</protein>
<organism evidence="4 5">
    <name type="scientific">Moritella viscosa</name>
    <dbReference type="NCBI Taxonomy" id="80854"/>
    <lineage>
        <taxon>Bacteria</taxon>
        <taxon>Pseudomonadati</taxon>
        <taxon>Pseudomonadota</taxon>
        <taxon>Gammaproteobacteria</taxon>
        <taxon>Alteromonadales</taxon>
        <taxon>Moritellaceae</taxon>
        <taxon>Moritella</taxon>
    </lineage>
</organism>
<evidence type="ECO:0000256" key="1">
    <source>
        <dbReference type="ARBA" id="ARBA00022553"/>
    </source>
</evidence>
<evidence type="ECO:0000313" key="5">
    <source>
        <dbReference type="Proteomes" id="UP000182660"/>
    </source>
</evidence>
<dbReference type="PANTHER" id="PTHR44591">
    <property type="entry name" value="STRESS RESPONSE REGULATOR PROTEIN 1"/>
    <property type="match status" value="1"/>
</dbReference>
<comment type="caution">
    <text evidence="4">The sequence shown here is derived from an EMBL/GenBank/DDBJ whole genome shotgun (WGS) entry which is preliminary data.</text>
</comment>
<keyword evidence="1 2" id="KW-0597">Phosphoprotein</keyword>
<dbReference type="InterPro" id="IPR001789">
    <property type="entry name" value="Sig_transdc_resp-reg_receiver"/>
</dbReference>
<accession>A0ABY1HC93</accession>
<evidence type="ECO:0000259" key="3">
    <source>
        <dbReference type="PROSITE" id="PS50110"/>
    </source>
</evidence>